<reference evidence="2" key="1">
    <citation type="submission" date="2016-10" db="EMBL/GenBank/DDBJ databases">
        <title>Sequence of Gallionella enrichment culture.</title>
        <authorList>
            <person name="Poehlein A."/>
            <person name="Muehling M."/>
            <person name="Daniel R."/>
        </authorList>
    </citation>
    <scope>NUCLEOTIDE SEQUENCE</scope>
</reference>
<proteinExistence type="predicted"/>
<accession>A0A1J5QRJ4</accession>
<feature type="compositionally biased region" description="Basic and acidic residues" evidence="1">
    <location>
        <begin position="152"/>
        <end position="178"/>
    </location>
</feature>
<evidence type="ECO:0000313" key="2">
    <source>
        <dbReference type="EMBL" id="OIQ82508.1"/>
    </source>
</evidence>
<name>A0A1J5QRJ4_9ZZZZ</name>
<organism evidence="2">
    <name type="scientific">mine drainage metagenome</name>
    <dbReference type="NCBI Taxonomy" id="410659"/>
    <lineage>
        <taxon>unclassified sequences</taxon>
        <taxon>metagenomes</taxon>
        <taxon>ecological metagenomes</taxon>
    </lineage>
</organism>
<dbReference type="AlphaFoldDB" id="A0A1J5QRJ4"/>
<gene>
    <name evidence="2" type="ORF">GALL_356970</name>
</gene>
<protein>
    <submittedName>
        <fullName evidence="2">Uncharacterized protein</fullName>
    </submittedName>
</protein>
<dbReference type="EMBL" id="MLJW01000796">
    <property type="protein sequence ID" value="OIQ82508.1"/>
    <property type="molecule type" value="Genomic_DNA"/>
</dbReference>
<sequence>MAGVEFQVADDQVAIGHLVGQVEGGVGDLDAIDIEFDRLGFPLAHQVVEVGAAVLETDDVGMQAVDPDRIHHQLFFQQWQHGQEYLCAFHAGELLAAVMFGQGDLAKVCAQLGPEGEFDVTFDVQRALLLVLHQLDDQRFVIVGVEGGGDEGDGHGDQRDQAAGADERVLEESVHDLSPDQINA</sequence>
<evidence type="ECO:0000256" key="1">
    <source>
        <dbReference type="SAM" id="MobiDB-lite"/>
    </source>
</evidence>
<feature type="region of interest" description="Disordered" evidence="1">
    <location>
        <begin position="146"/>
        <end position="184"/>
    </location>
</feature>
<comment type="caution">
    <text evidence="2">The sequence shown here is derived from an EMBL/GenBank/DDBJ whole genome shotgun (WGS) entry which is preliminary data.</text>
</comment>